<organism evidence="1 2">
    <name type="scientific">Euphydryas editha</name>
    <name type="common">Edith's checkerspot</name>
    <dbReference type="NCBI Taxonomy" id="104508"/>
    <lineage>
        <taxon>Eukaryota</taxon>
        <taxon>Metazoa</taxon>
        <taxon>Ecdysozoa</taxon>
        <taxon>Arthropoda</taxon>
        <taxon>Hexapoda</taxon>
        <taxon>Insecta</taxon>
        <taxon>Pterygota</taxon>
        <taxon>Neoptera</taxon>
        <taxon>Endopterygota</taxon>
        <taxon>Lepidoptera</taxon>
        <taxon>Glossata</taxon>
        <taxon>Ditrysia</taxon>
        <taxon>Papilionoidea</taxon>
        <taxon>Nymphalidae</taxon>
        <taxon>Nymphalinae</taxon>
        <taxon>Euphydryas</taxon>
    </lineage>
</organism>
<proteinExistence type="predicted"/>
<reference evidence="1" key="1">
    <citation type="submission" date="2022-03" db="EMBL/GenBank/DDBJ databases">
        <authorList>
            <person name="Tunstrom K."/>
        </authorList>
    </citation>
    <scope>NUCLEOTIDE SEQUENCE</scope>
</reference>
<dbReference type="AlphaFoldDB" id="A0AAU9VA24"/>
<protein>
    <submittedName>
        <fullName evidence="1">Uncharacterized protein</fullName>
    </submittedName>
</protein>
<dbReference type="EMBL" id="CAKOGL010000043">
    <property type="protein sequence ID" value="CAH2108852.1"/>
    <property type="molecule type" value="Genomic_DNA"/>
</dbReference>
<dbReference type="PANTHER" id="PTHR22955">
    <property type="entry name" value="RETROTRANSPOSON"/>
    <property type="match status" value="1"/>
</dbReference>
<evidence type="ECO:0000313" key="2">
    <source>
        <dbReference type="Proteomes" id="UP001153954"/>
    </source>
</evidence>
<accession>A0AAU9VA24</accession>
<keyword evidence="2" id="KW-1185">Reference proteome</keyword>
<evidence type="ECO:0000313" key="1">
    <source>
        <dbReference type="EMBL" id="CAH2108852.1"/>
    </source>
</evidence>
<sequence>MSCNKLNTFVRNRVSEILDITSSRNWRHVPTHENPADLISRGVEPSAMKSLDLWWSGPKFLQQDITTWPNSFKDLETLPEIKSNISLIANDFTYNLDSKLIKFERFSRFSRLHRCVCYVLRFIKLCKTRSVLPFSFSPEELEHSLNIIIIQSQKESFSEYNLLLNDKG</sequence>
<comment type="caution">
    <text evidence="1">The sequence shown here is derived from an EMBL/GenBank/DDBJ whole genome shotgun (WGS) entry which is preliminary data.</text>
</comment>
<gene>
    <name evidence="1" type="ORF">EEDITHA_LOCUS22753</name>
</gene>
<name>A0AAU9VA24_EUPED</name>
<dbReference type="PANTHER" id="PTHR22955:SF77">
    <property type="entry name" value="ASPARTIC PUTATIVE DOMAIN-CONTAINING PROTEIN-RELATED"/>
    <property type="match status" value="1"/>
</dbReference>
<dbReference type="Proteomes" id="UP001153954">
    <property type="component" value="Unassembled WGS sequence"/>
</dbReference>